<dbReference type="OrthoDB" id="7592571at2"/>
<proteinExistence type="predicted"/>
<evidence type="ECO:0000313" key="2">
    <source>
        <dbReference type="Proteomes" id="UP000249842"/>
    </source>
</evidence>
<protein>
    <submittedName>
        <fullName evidence="1">Uncharacterized protein</fullName>
    </submittedName>
</protein>
<dbReference type="RefSeq" id="WP_111458212.1">
    <property type="nucleotide sequence ID" value="NZ_QFYP01000001.1"/>
</dbReference>
<gene>
    <name evidence="1" type="ORF">DJ021_14430</name>
</gene>
<name>A0A328B0K8_9CAUL</name>
<sequence>MLVYGDRRRTQRPRTLLRALTASLRAAEAAPHGLARHDLLTSAFVEAAGLAQGLADAEFEAKGFDEPSPAQDTAMALLLALARKLAASWASGFAAAGPPVAPELMALALTGLPETVSIRTPEGYAFYALYPEAYLKAAAGHPWRTPPLVIGLRGIGLGLAALVGAVTNARTIISVRPSGHPFRRELRTSEGLRDTLAAHDGPFAIVDEGPGLSGSSFGAVADLLEDLGVAAERIVFLPGHAGDLGPQASDRHRERWARAARPTASFADLTADVPLEDWFTDLTGPISAVEDLSGAAWRAALPRETWPPAHAGQERLKFRLHTASGVWLAKFAGLGDIGEQKLARAQALHKAGFTPEPLALRRGFLLERWEPGTPGAVGEREAFVDHLARYLAFRAASFPADADEGADVTALIEMARVNAQERLGADAAEVIAARLAAQDLTEVQARPVHIDGRLHAWEWLRTPDGLLLKTDAVDHSEAHDLVGCQDVAWDVAGAVTEFDLDAEETGRLCERIEAAAGRRVDPALLEIMKVCYPAFQAGLWRFAEDAAAEEERPRIAAHAARYARRLADLAASVESPD</sequence>
<organism evidence="1 2">
    <name type="scientific">Phenylobacterium hankyongense</name>
    <dbReference type="NCBI Taxonomy" id="1813876"/>
    <lineage>
        <taxon>Bacteria</taxon>
        <taxon>Pseudomonadati</taxon>
        <taxon>Pseudomonadota</taxon>
        <taxon>Alphaproteobacteria</taxon>
        <taxon>Caulobacterales</taxon>
        <taxon>Caulobacteraceae</taxon>
        <taxon>Phenylobacterium</taxon>
    </lineage>
</organism>
<dbReference type="EMBL" id="QFYP01000001">
    <property type="protein sequence ID" value="RAK60920.1"/>
    <property type="molecule type" value="Genomic_DNA"/>
</dbReference>
<comment type="caution">
    <text evidence="1">The sequence shown here is derived from an EMBL/GenBank/DDBJ whole genome shotgun (WGS) entry which is preliminary data.</text>
</comment>
<reference evidence="2" key="1">
    <citation type="submission" date="2018-05" db="EMBL/GenBank/DDBJ databases">
        <authorList>
            <person name="Li X."/>
        </authorList>
    </citation>
    <scope>NUCLEOTIDE SEQUENCE [LARGE SCALE GENOMIC DNA]</scope>
    <source>
        <strain evidence="2">HKS-05</strain>
    </source>
</reference>
<keyword evidence="2" id="KW-1185">Reference proteome</keyword>
<dbReference type="AlphaFoldDB" id="A0A328B0K8"/>
<dbReference type="Proteomes" id="UP000249842">
    <property type="component" value="Unassembled WGS sequence"/>
</dbReference>
<evidence type="ECO:0000313" key="1">
    <source>
        <dbReference type="EMBL" id="RAK60920.1"/>
    </source>
</evidence>
<accession>A0A328B0K8</accession>